<evidence type="ECO:0000256" key="9">
    <source>
        <dbReference type="ARBA" id="ARBA00050776"/>
    </source>
</evidence>
<dbReference type="InterPro" id="IPR015422">
    <property type="entry name" value="PyrdxlP-dep_Trfase_small"/>
</dbReference>
<keyword evidence="6" id="KW-0663">Pyridoxal phosphate</keyword>
<dbReference type="SUPFAM" id="SSF53383">
    <property type="entry name" value="PLP-dependent transferases"/>
    <property type="match status" value="1"/>
</dbReference>
<keyword evidence="5" id="KW-0479">Metal-binding</keyword>
<dbReference type="RefSeq" id="WP_116776559.1">
    <property type="nucleotide sequence ID" value="NZ_QDKG01000005.1"/>
</dbReference>
<evidence type="ECO:0000256" key="2">
    <source>
        <dbReference type="ARBA" id="ARBA00006490"/>
    </source>
</evidence>
<dbReference type="PANTHER" id="PTHR11601">
    <property type="entry name" value="CYSTEINE DESULFURYLASE FAMILY MEMBER"/>
    <property type="match status" value="1"/>
</dbReference>
<sequence>MIYLDNNATTRIDEHVLNAMMPYFRESYGNASSTQHRLGRQSNEAIQLARQQIARALKIQDPNELIFTSGATEAINIALKGVATRYHSIGNHIITCQTEHKAVLETCAQLEKEGCRVTYLPVLANGQIDLAQLREAITPETILISLMTANNETGVLHPIADIAQICQQHGILFFCDATQYIGKQNALDLAQIPVDLLCLSAHKFHGPKGVGALYIRRRKSKPIQIEPLIVGGNQEGALRGGTYNVPAIVGFGAALEHLQAEEWKTVATLRDYLETSLLESIPHISINGADAPRLSNTSNLTIKHVLATELISRLPDIAFSTGSACVVGSAAPSHVLIAMGLSEDMARCSIRLSLSKYTTREEIAEVAKQIANAVKKIRAQSPVWMLFEKGLID</sequence>
<comment type="catalytic activity">
    <reaction evidence="9">
        <text>(sulfur carrier)-H + L-cysteine = (sulfur carrier)-SH + L-alanine</text>
        <dbReference type="Rhea" id="RHEA:43892"/>
        <dbReference type="Rhea" id="RHEA-COMP:14737"/>
        <dbReference type="Rhea" id="RHEA-COMP:14739"/>
        <dbReference type="ChEBI" id="CHEBI:29917"/>
        <dbReference type="ChEBI" id="CHEBI:35235"/>
        <dbReference type="ChEBI" id="CHEBI:57972"/>
        <dbReference type="ChEBI" id="CHEBI:64428"/>
        <dbReference type="EC" id="2.8.1.7"/>
    </reaction>
</comment>
<keyword evidence="8" id="KW-0411">Iron-sulfur</keyword>
<evidence type="ECO:0000256" key="7">
    <source>
        <dbReference type="ARBA" id="ARBA00023004"/>
    </source>
</evidence>
<evidence type="ECO:0000256" key="1">
    <source>
        <dbReference type="ARBA" id="ARBA00001933"/>
    </source>
</evidence>
<dbReference type="PIRSF" id="PIRSF005572">
    <property type="entry name" value="NifS"/>
    <property type="match status" value="1"/>
</dbReference>
<evidence type="ECO:0000256" key="4">
    <source>
        <dbReference type="ARBA" id="ARBA00022679"/>
    </source>
</evidence>
<dbReference type="InterPro" id="IPR000192">
    <property type="entry name" value="Aminotrans_V_dom"/>
</dbReference>
<evidence type="ECO:0000256" key="8">
    <source>
        <dbReference type="ARBA" id="ARBA00023014"/>
    </source>
</evidence>
<evidence type="ECO:0000256" key="5">
    <source>
        <dbReference type="ARBA" id="ARBA00022723"/>
    </source>
</evidence>
<keyword evidence="13" id="KW-1185">Reference proteome</keyword>
<dbReference type="GO" id="GO:0046872">
    <property type="term" value="F:metal ion binding"/>
    <property type="evidence" value="ECO:0007669"/>
    <property type="project" value="UniProtKB-KW"/>
</dbReference>
<comment type="similarity">
    <text evidence="2">Belongs to the class-V pyridoxal-phosphate-dependent aminotransferase family. NifS/IscS subfamily.</text>
</comment>
<keyword evidence="7" id="KW-0408">Iron</keyword>
<proteinExistence type="inferred from homology"/>
<evidence type="ECO:0000313" key="13">
    <source>
        <dbReference type="Proteomes" id="UP000245627"/>
    </source>
</evidence>
<evidence type="ECO:0000256" key="6">
    <source>
        <dbReference type="ARBA" id="ARBA00022898"/>
    </source>
</evidence>
<dbReference type="GO" id="GO:0051536">
    <property type="term" value="F:iron-sulfur cluster binding"/>
    <property type="evidence" value="ECO:0007669"/>
    <property type="project" value="UniProtKB-KW"/>
</dbReference>
<name>A0A2T8HGU3_9SPHI</name>
<dbReference type="InterPro" id="IPR016454">
    <property type="entry name" value="Cysteine_dSase"/>
</dbReference>
<accession>A0A2T8HGU3</accession>
<dbReference type="Gene3D" id="3.90.1150.10">
    <property type="entry name" value="Aspartate Aminotransferase, domain 1"/>
    <property type="match status" value="1"/>
</dbReference>
<evidence type="ECO:0000256" key="3">
    <source>
        <dbReference type="ARBA" id="ARBA00012239"/>
    </source>
</evidence>
<dbReference type="Proteomes" id="UP000245627">
    <property type="component" value="Unassembled WGS sequence"/>
</dbReference>
<evidence type="ECO:0000313" key="12">
    <source>
        <dbReference type="EMBL" id="PVH24613.1"/>
    </source>
</evidence>
<gene>
    <name evidence="12" type="ORF">DC487_13860</name>
</gene>
<dbReference type="InterPro" id="IPR015421">
    <property type="entry name" value="PyrdxlP-dep_Trfase_major"/>
</dbReference>
<dbReference type="InterPro" id="IPR015424">
    <property type="entry name" value="PyrdxlP-dep_Trfase"/>
</dbReference>
<dbReference type="EMBL" id="QDKG01000005">
    <property type="protein sequence ID" value="PVH24613.1"/>
    <property type="molecule type" value="Genomic_DNA"/>
</dbReference>
<keyword evidence="4 12" id="KW-0808">Transferase</keyword>
<dbReference type="PANTHER" id="PTHR11601:SF34">
    <property type="entry name" value="CYSTEINE DESULFURASE"/>
    <property type="match status" value="1"/>
</dbReference>
<evidence type="ECO:0000256" key="10">
    <source>
        <dbReference type="RuleBase" id="RU004504"/>
    </source>
</evidence>
<dbReference type="PROSITE" id="PS00595">
    <property type="entry name" value="AA_TRANSFER_CLASS_5"/>
    <property type="match status" value="1"/>
</dbReference>
<evidence type="ECO:0000259" key="11">
    <source>
        <dbReference type="Pfam" id="PF00266"/>
    </source>
</evidence>
<dbReference type="OrthoDB" id="9804366at2"/>
<protein>
    <recommendedName>
        <fullName evidence="3">cysteine desulfurase</fullName>
        <ecNumber evidence="3">2.8.1.7</ecNumber>
    </recommendedName>
</protein>
<dbReference type="Pfam" id="PF00266">
    <property type="entry name" value="Aminotran_5"/>
    <property type="match status" value="1"/>
</dbReference>
<dbReference type="AlphaFoldDB" id="A0A2T8HGU3"/>
<dbReference type="InterPro" id="IPR020578">
    <property type="entry name" value="Aminotrans_V_PyrdxlP_BS"/>
</dbReference>
<dbReference type="EC" id="2.8.1.7" evidence="3"/>
<dbReference type="GO" id="GO:0031071">
    <property type="term" value="F:cysteine desulfurase activity"/>
    <property type="evidence" value="ECO:0007669"/>
    <property type="project" value="UniProtKB-EC"/>
</dbReference>
<organism evidence="12 13">
    <name type="scientific">Sphingobacterium corticibacter</name>
    <dbReference type="NCBI Taxonomy" id="2171749"/>
    <lineage>
        <taxon>Bacteria</taxon>
        <taxon>Pseudomonadati</taxon>
        <taxon>Bacteroidota</taxon>
        <taxon>Sphingobacteriia</taxon>
        <taxon>Sphingobacteriales</taxon>
        <taxon>Sphingobacteriaceae</taxon>
        <taxon>Sphingobacterium</taxon>
    </lineage>
</organism>
<dbReference type="Gene3D" id="3.40.640.10">
    <property type="entry name" value="Type I PLP-dependent aspartate aminotransferase-like (Major domain)"/>
    <property type="match status" value="1"/>
</dbReference>
<feature type="domain" description="Aminotransferase class V" evidence="11">
    <location>
        <begin position="2"/>
        <end position="365"/>
    </location>
</feature>
<comment type="cofactor">
    <cofactor evidence="1 10">
        <name>pyridoxal 5'-phosphate</name>
        <dbReference type="ChEBI" id="CHEBI:597326"/>
    </cofactor>
</comment>
<reference evidence="12 13" key="1">
    <citation type="submission" date="2018-04" db="EMBL/GenBank/DDBJ databases">
        <title>Sphingobacterium cortibacter sp. nov.</title>
        <authorList>
            <person name="Li Y."/>
        </authorList>
    </citation>
    <scope>NUCLEOTIDE SEQUENCE [LARGE SCALE GENOMIC DNA]</scope>
    <source>
        <strain evidence="12 13">2c-3</strain>
    </source>
</reference>
<comment type="caution">
    <text evidence="12">The sequence shown here is derived from an EMBL/GenBank/DDBJ whole genome shotgun (WGS) entry which is preliminary data.</text>
</comment>